<protein>
    <recommendedName>
        <fullName evidence="3">F-box domain-containing protein</fullName>
    </recommendedName>
</protein>
<evidence type="ECO:0008006" key="3">
    <source>
        <dbReference type="Google" id="ProtNLM"/>
    </source>
</evidence>
<dbReference type="InterPro" id="IPR032675">
    <property type="entry name" value="LRR_dom_sf"/>
</dbReference>
<organism evidence="1 2">
    <name type="scientific">Aspergillus campestris (strain IBT 28561)</name>
    <dbReference type="NCBI Taxonomy" id="1392248"/>
    <lineage>
        <taxon>Eukaryota</taxon>
        <taxon>Fungi</taxon>
        <taxon>Dikarya</taxon>
        <taxon>Ascomycota</taxon>
        <taxon>Pezizomycotina</taxon>
        <taxon>Eurotiomycetes</taxon>
        <taxon>Eurotiomycetidae</taxon>
        <taxon>Eurotiales</taxon>
        <taxon>Aspergillaceae</taxon>
        <taxon>Aspergillus</taxon>
        <taxon>Aspergillus subgen. Circumdati</taxon>
    </lineage>
</organism>
<dbReference type="SUPFAM" id="SSF52047">
    <property type="entry name" value="RNI-like"/>
    <property type="match status" value="1"/>
</dbReference>
<proteinExistence type="predicted"/>
<dbReference type="RefSeq" id="XP_024692102.1">
    <property type="nucleotide sequence ID" value="XM_024832859.1"/>
</dbReference>
<sequence>MSYEEMDRITDDDTDKGCIRDSLSSLASALDSVRFPDDHLRRFRWEVGTCIPEVLFCGPNSLLGNQGQIQSIKLITDGECGANKSAQNSVNHVQFRDLQSLDWRGLNQFDDFESVRQCIKAHGHQIKSLTLDLLTWIRAEKIWADGFCQRMPQPIKTPDNFFSQSVLDIYPRDQKIIFLALEDLHLSAVSFYHTGMEMVHAFHIERLKSLRLRNCPGSLGWLRMILNSGKSTKLKTLELAFDLNSLERDTYMHITETICDFVHDFSSLESVYLMLPEPVNWGRLIHTLSGHRHLKRLVVHHLVDRGGQNLIDGDIPWPSHLDHTLQESQLTCFGASIPPMEAVVYKGFSQDRHAN</sequence>
<accession>A0A2I1D0Y1</accession>
<gene>
    <name evidence="1" type="ORF">P168DRAFT_163823</name>
</gene>
<dbReference type="Gene3D" id="3.80.10.10">
    <property type="entry name" value="Ribonuclease Inhibitor"/>
    <property type="match status" value="1"/>
</dbReference>
<dbReference type="VEuPathDB" id="FungiDB:P168DRAFT_163823"/>
<dbReference type="GeneID" id="36540382"/>
<evidence type="ECO:0000313" key="1">
    <source>
        <dbReference type="EMBL" id="PKY03508.1"/>
    </source>
</evidence>
<reference evidence="1" key="1">
    <citation type="submission" date="2016-12" db="EMBL/GenBank/DDBJ databases">
        <title>The genomes of Aspergillus section Nigri reveals drivers in fungal speciation.</title>
        <authorList>
            <consortium name="DOE Joint Genome Institute"/>
            <person name="Vesth T.C."/>
            <person name="Nybo J."/>
            <person name="Theobald S."/>
            <person name="Brandl J."/>
            <person name="Frisvad J.C."/>
            <person name="Nielsen K.F."/>
            <person name="Lyhne E.K."/>
            <person name="Kogle M.E."/>
            <person name="Kuo A."/>
            <person name="Riley R."/>
            <person name="Clum A."/>
            <person name="Nolan M."/>
            <person name="Lipzen A."/>
            <person name="Salamov A."/>
            <person name="Henrissat B."/>
            <person name="Wiebenga A."/>
            <person name="De vries R.P."/>
            <person name="Grigoriev I.V."/>
            <person name="Mortensen U.H."/>
            <person name="Andersen M.R."/>
            <person name="Baker S.E."/>
        </authorList>
    </citation>
    <scope>NUCLEOTIDE SEQUENCE</scope>
    <source>
        <strain evidence="1">IBT 28561</strain>
    </source>
</reference>
<name>A0A2I1D0Y1_ASPC2</name>
<dbReference type="OrthoDB" id="1720422at2759"/>
<dbReference type="AlphaFoldDB" id="A0A2I1D0Y1"/>
<evidence type="ECO:0000313" key="2">
    <source>
        <dbReference type="Proteomes" id="UP000234254"/>
    </source>
</evidence>
<keyword evidence="2" id="KW-1185">Reference proteome</keyword>
<comment type="caution">
    <text evidence="1">The sequence shown here is derived from an EMBL/GenBank/DDBJ whole genome shotgun (WGS) entry which is preliminary data.</text>
</comment>
<dbReference type="Proteomes" id="UP000234254">
    <property type="component" value="Unassembled WGS sequence"/>
</dbReference>
<dbReference type="EMBL" id="MSFM01000007">
    <property type="protein sequence ID" value="PKY03508.1"/>
    <property type="molecule type" value="Genomic_DNA"/>
</dbReference>